<dbReference type="AlphaFoldDB" id="B0VGZ2"/>
<keyword evidence="2" id="KW-1185">Reference proteome</keyword>
<accession>B0VGZ2</accession>
<dbReference type="HOGENOM" id="CLU_3197865_0_0_0"/>
<gene>
    <name evidence="1" type="ordered locus">CLOAM0724</name>
</gene>
<reference evidence="1 2" key="1">
    <citation type="journal article" date="2008" name="J. Bacteriol.">
        <title>'Candidatus Cloacamonas acidaminovorans': genome sequence reconstruction provides a first glimpse of a new bacterial division.</title>
        <authorList>
            <person name="Pelletier E."/>
            <person name="Kreimeyer A."/>
            <person name="Bocs S."/>
            <person name="Rouy Z."/>
            <person name="Gyapay G."/>
            <person name="Chouari R."/>
            <person name="Riviere D."/>
            <person name="Ganesan A."/>
            <person name="Daegelen P."/>
            <person name="Sghir A."/>
            <person name="Cohen G.N."/>
            <person name="Medigue C."/>
            <person name="Weissenbach J."/>
            <person name="Le Paslier D."/>
        </authorList>
    </citation>
    <scope>NUCLEOTIDE SEQUENCE [LARGE SCALE GENOMIC DNA]</scope>
    <source>
        <strain evidence="2">Evry</strain>
    </source>
</reference>
<dbReference type="Proteomes" id="UP000002019">
    <property type="component" value="Chromosome"/>
</dbReference>
<evidence type="ECO:0000313" key="2">
    <source>
        <dbReference type="Proteomes" id="UP000002019"/>
    </source>
</evidence>
<name>B0VGZ2_CLOAI</name>
<sequence length="45" mass="5386">MMKILNNNKAKCKHLYFAYESFNQSNFPILMIIQYVNCKNEKGKK</sequence>
<proteinExistence type="predicted"/>
<organism evidence="1 2">
    <name type="scientific">Cloacimonas acidaminovorans (strain Evry)</name>
    <dbReference type="NCBI Taxonomy" id="459349"/>
    <lineage>
        <taxon>Bacteria</taxon>
        <taxon>Pseudomonadati</taxon>
        <taxon>Candidatus Cloacimonadota</taxon>
        <taxon>Candidatus Cloacimonadia</taxon>
        <taxon>Candidatus Cloacimonadales</taxon>
        <taxon>Candidatus Cloacimonadaceae</taxon>
        <taxon>Candidatus Cloacimonas</taxon>
    </lineage>
</organism>
<evidence type="ECO:0000313" key="1">
    <source>
        <dbReference type="EMBL" id="CAO80607.1"/>
    </source>
</evidence>
<protein>
    <submittedName>
        <fullName evidence="1">Uncharacterized protein</fullName>
    </submittedName>
</protein>
<dbReference type="KEGG" id="caci:CLOAM0724"/>
<dbReference type="EMBL" id="CU466930">
    <property type="protein sequence ID" value="CAO80607.1"/>
    <property type="molecule type" value="Genomic_DNA"/>
</dbReference>
<dbReference type="STRING" id="459349.CLOAM0724"/>